<evidence type="ECO:0000256" key="4">
    <source>
        <dbReference type="ARBA" id="ARBA00022753"/>
    </source>
</evidence>
<keyword evidence="6 8" id="KW-0472">Membrane</keyword>
<reference evidence="11" key="2">
    <citation type="submission" date="2025-09" db="UniProtKB">
        <authorList>
            <consortium name="Ensembl"/>
        </authorList>
    </citation>
    <scope>IDENTIFICATION</scope>
</reference>
<keyword evidence="2 8" id="KW-0812">Transmembrane</keyword>
<sequence length="387" mass="42278">MRSKSFMSVGCEILHRRPVFALTTSKEPETGDYTLNATDTSTCLKAKMALQLKLTYVVEKKETAVFNIDPRKVTVSGVCGDTLVSLLLNFTNGFIMFTFTKENAVAIIGNIDLKLNYTTAKSIVMPFEASSRANFHLPPLNESYKCNSANELLKGANVTLIASHVQLQPFGVSNNTFSPAFICAHDNMTTSTPVPTNTTPVPTNTTPVPTNTTPVPTNTTTVPTNTTTVPTNTTLTPATTTPSTPPKPMKGNYNVTNKDNQTCLLTVMEIQLVITSSDKKKKATNFNVDPSKVTVSGGCQKNVSYVNLAYNQGNMTFYFKANNKTFYFSGFVANFTNKFPGPFKGLNVSNNSFSLFSTSLGKAYKCSTEQHIHVQKNVQLKLSELKL</sequence>
<dbReference type="Ensembl" id="ENSEBUT00000017885.1">
    <property type="protein sequence ID" value="ENSEBUP00000017309.1"/>
    <property type="gene ID" value="ENSEBUG00000010800.1"/>
</dbReference>
<keyword evidence="7" id="KW-0325">Glycoprotein</keyword>
<evidence type="ECO:0000256" key="9">
    <source>
        <dbReference type="SAM" id="MobiDB-lite"/>
    </source>
</evidence>
<evidence type="ECO:0000256" key="6">
    <source>
        <dbReference type="ARBA" id="ARBA00023136"/>
    </source>
</evidence>
<dbReference type="Proteomes" id="UP000694388">
    <property type="component" value="Unplaced"/>
</dbReference>
<dbReference type="PROSITE" id="PS51407">
    <property type="entry name" value="LAMP_3"/>
    <property type="match status" value="1"/>
</dbReference>
<keyword evidence="8" id="KW-0458">Lysosome</keyword>
<dbReference type="Gene3D" id="2.40.160.110">
    <property type="match status" value="2"/>
</dbReference>
<comment type="caution">
    <text evidence="8">Lacks conserved residue(s) required for the propagation of feature annotation.</text>
</comment>
<keyword evidence="4" id="KW-0967">Endosome</keyword>
<reference evidence="11" key="1">
    <citation type="submission" date="2025-08" db="UniProtKB">
        <authorList>
            <consortium name="Ensembl"/>
        </authorList>
    </citation>
    <scope>IDENTIFICATION</scope>
</reference>
<dbReference type="PANTHER" id="PTHR11506:SF41">
    <property type="entry name" value="LYSOSOME-ASSOCIATED MEMBRANE GLYCOPROTEIN 1-LIKE"/>
    <property type="match status" value="1"/>
</dbReference>
<dbReference type="InterPro" id="IPR048528">
    <property type="entry name" value="Lamp2-like_luminal"/>
</dbReference>
<feature type="region of interest" description="Disordered" evidence="9">
    <location>
        <begin position="193"/>
        <end position="253"/>
    </location>
</feature>
<dbReference type="InterPro" id="IPR002000">
    <property type="entry name" value="Lysosome-assoc_membr_glycop"/>
</dbReference>
<keyword evidence="5" id="KW-1133">Transmembrane helix</keyword>
<evidence type="ECO:0000313" key="12">
    <source>
        <dbReference type="Proteomes" id="UP000694388"/>
    </source>
</evidence>
<feature type="domain" description="Lysosome-associated membrane glycoprotein 2-like luminal" evidence="10">
    <location>
        <begin position="248"/>
        <end position="387"/>
    </location>
</feature>
<protein>
    <recommendedName>
        <fullName evidence="10">Lysosome-associated membrane glycoprotein 2-like luminal domain-containing protein</fullName>
    </recommendedName>
</protein>
<name>A0A8C4WX60_EPTBU</name>
<proteinExistence type="inferred from homology"/>
<keyword evidence="3" id="KW-0732">Signal</keyword>
<dbReference type="AlphaFoldDB" id="A0A8C4WX60"/>
<accession>A0A8C4WX60</accession>
<evidence type="ECO:0000256" key="7">
    <source>
        <dbReference type="ARBA" id="ARBA00023180"/>
    </source>
</evidence>
<dbReference type="GO" id="GO:0072594">
    <property type="term" value="P:establishment of protein localization to organelle"/>
    <property type="evidence" value="ECO:0007669"/>
    <property type="project" value="TreeGrafter"/>
</dbReference>
<dbReference type="GeneTree" id="ENSGT00950000182899"/>
<feature type="domain" description="Lysosome-associated membrane glycoprotein 2-like luminal" evidence="10">
    <location>
        <begin position="28"/>
        <end position="172"/>
    </location>
</feature>
<keyword evidence="12" id="KW-1185">Reference proteome</keyword>
<comment type="similarity">
    <text evidence="8">Belongs to the LAMP family.</text>
</comment>
<comment type="subcellular location">
    <subcellularLocation>
        <location evidence="1">Endosome membrane</location>
        <topology evidence="1">Single-pass type I membrane protein</topology>
    </subcellularLocation>
    <subcellularLocation>
        <location evidence="8">Lysosome membrane</location>
        <topology evidence="8">Single-pass type I membrane protein</topology>
    </subcellularLocation>
</comment>
<evidence type="ECO:0000256" key="1">
    <source>
        <dbReference type="ARBA" id="ARBA00004530"/>
    </source>
</evidence>
<evidence type="ECO:0000256" key="2">
    <source>
        <dbReference type="ARBA" id="ARBA00022692"/>
    </source>
</evidence>
<feature type="compositionally biased region" description="Low complexity" evidence="9">
    <location>
        <begin position="193"/>
        <end position="242"/>
    </location>
</feature>
<evidence type="ECO:0000256" key="3">
    <source>
        <dbReference type="ARBA" id="ARBA00022729"/>
    </source>
</evidence>
<organism evidence="11 12">
    <name type="scientific">Eptatretus burgeri</name>
    <name type="common">Inshore hagfish</name>
    <dbReference type="NCBI Taxonomy" id="7764"/>
    <lineage>
        <taxon>Eukaryota</taxon>
        <taxon>Metazoa</taxon>
        <taxon>Chordata</taxon>
        <taxon>Craniata</taxon>
        <taxon>Vertebrata</taxon>
        <taxon>Cyclostomata</taxon>
        <taxon>Myxini</taxon>
        <taxon>Myxiniformes</taxon>
        <taxon>Myxinidae</taxon>
        <taxon>Eptatretinae</taxon>
        <taxon>Eptatretus</taxon>
    </lineage>
</organism>
<dbReference type="GO" id="GO:0005765">
    <property type="term" value="C:lysosomal membrane"/>
    <property type="evidence" value="ECO:0007669"/>
    <property type="project" value="UniProtKB-SubCell"/>
</dbReference>
<evidence type="ECO:0000256" key="5">
    <source>
        <dbReference type="ARBA" id="ARBA00022989"/>
    </source>
</evidence>
<dbReference type="GO" id="GO:0031902">
    <property type="term" value="C:late endosome membrane"/>
    <property type="evidence" value="ECO:0007669"/>
    <property type="project" value="TreeGrafter"/>
</dbReference>
<dbReference type="Pfam" id="PF01299">
    <property type="entry name" value="Lamp2-like_luminal"/>
    <property type="match status" value="2"/>
</dbReference>
<evidence type="ECO:0000256" key="8">
    <source>
        <dbReference type="PROSITE-ProRule" id="PRU00740"/>
    </source>
</evidence>
<dbReference type="PANTHER" id="PTHR11506">
    <property type="entry name" value="LYSOSOME-ASSOCIATED MEMBRANE GLYCOPROTEIN"/>
    <property type="match status" value="1"/>
</dbReference>
<evidence type="ECO:0000259" key="10">
    <source>
        <dbReference type="Pfam" id="PF01299"/>
    </source>
</evidence>
<dbReference type="GO" id="GO:0005886">
    <property type="term" value="C:plasma membrane"/>
    <property type="evidence" value="ECO:0007669"/>
    <property type="project" value="TreeGrafter"/>
</dbReference>
<evidence type="ECO:0000313" key="11">
    <source>
        <dbReference type="Ensembl" id="ENSEBUP00000017309.1"/>
    </source>
</evidence>